<dbReference type="SMART" id="SM00308">
    <property type="entry name" value="LH2"/>
    <property type="match status" value="1"/>
</dbReference>
<dbReference type="Pfam" id="PF08016">
    <property type="entry name" value="PKD_channel"/>
    <property type="match status" value="1"/>
</dbReference>
<evidence type="ECO:0000256" key="8">
    <source>
        <dbReference type="ARBA" id="ARBA00022737"/>
    </source>
</evidence>
<feature type="region of interest" description="Disordered" evidence="15">
    <location>
        <begin position="3559"/>
        <end position="3600"/>
    </location>
</feature>
<feature type="domain" description="PKD" evidence="19">
    <location>
        <begin position="1460"/>
        <end position="1548"/>
    </location>
</feature>
<feature type="domain" description="C-type lectin" evidence="18">
    <location>
        <begin position="459"/>
        <end position="563"/>
    </location>
</feature>
<accession>A0A2I4CVJ1</accession>
<feature type="domain" description="PKD" evidence="19">
    <location>
        <begin position="1387"/>
        <end position="1445"/>
    </location>
</feature>
<feature type="region of interest" description="Disordered" evidence="15">
    <location>
        <begin position="4332"/>
        <end position="4380"/>
    </location>
</feature>
<feature type="domain" description="WSC" evidence="22">
    <location>
        <begin position="221"/>
        <end position="317"/>
    </location>
</feature>
<dbReference type="InterPro" id="IPR013783">
    <property type="entry name" value="Ig-like_fold"/>
</dbReference>
<dbReference type="Gene3D" id="2.60.60.20">
    <property type="entry name" value="PLAT/LH2 domain"/>
    <property type="match status" value="1"/>
</dbReference>
<name>A0A2I4CVJ1_AUSLI</name>
<feature type="domain" description="PKD" evidence="19">
    <location>
        <begin position="1237"/>
        <end position="1291"/>
    </location>
</feature>
<dbReference type="InterPro" id="IPR006228">
    <property type="entry name" value="Polycystin_cat"/>
</dbReference>
<dbReference type="Gene3D" id="3.10.100.10">
    <property type="entry name" value="Mannose-Binding Protein A, subunit A"/>
    <property type="match status" value="1"/>
</dbReference>
<dbReference type="SMART" id="SM00082">
    <property type="entry name" value="LRRCT"/>
    <property type="match status" value="1"/>
</dbReference>
<evidence type="ECO:0000256" key="2">
    <source>
        <dbReference type="ARBA" id="ARBA00004651"/>
    </source>
</evidence>
<feature type="region of interest" description="Disordered" evidence="15">
    <location>
        <begin position="2867"/>
        <end position="2897"/>
    </location>
</feature>
<organism evidence="23 24">
    <name type="scientific">Austrofundulus limnaeus</name>
    <name type="common">Annual killifish</name>
    <dbReference type="NCBI Taxonomy" id="52670"/>
    <lineage>
        <taxon>Eukaryota</taxon>
        <taxon>Metazoa</taxon>
        <taxon>Chordata</taxon>
        <taxon>Craniata</taxon>
        <taxon>Vertebrata</taxon>
        <taxon>Euteleostomi</taxon>
        <taxon>Actinopterygii</taxon>
        <taxon>Neopterygii</taxon>
        <taxon>Teleostei</taxon>
        <taxon>Neoteleostei</taxon>
        <taxon>Acanthomorphata</taxon>
        <taxon>Ovalentaria</taxon>
        <taxon>Atherinomorphae</taxon>
        <taxon>Cyprinodontiformes</taxon>
        <taxon>Rivulidae</taxon>
        <taxon>Austrofundulus</taxon>
    </lineage>
</organism>
<dbReference type="InterPro" id="IPR016187">
    <property type="entry name" value="CTDL_fold"/>
</dbReference>
<dbReference type="SUPFAM" id="SSF52058">
    <property type="entry name" value="L domain-like"/>
    <property type="match status" value="1"/>
</dbReference>
<evidence type="ECO:0000259" key="20">
    <source>
        <dbReference type="PROSITE" id="PS50095"/>
    </source>
</evidence>
<dbReference type="Gene3D" id="3.80.10.10">
    <property type="entry name" value="Ribonuclease Inhibitor"/>
    <property type="match status" value="1"/>
</dbReference>
<dbReference type="GeneID" id="106532496"/>
<evidence type="ECO:0000256" key="9">
    <source>
        <dbReference type="ARBA" id="ARBA00022989"/>
    </source>
</evidence>
<proteinExistence type="inferred from homology"/>
<feature type="compositionally biased region" description="Low complexity" evidence="15">
    <location>
        <begin position="4548"/>
        <end position="4561"/>
    </location>
</feature>
<dbReference type="KEGG" id="alim:106532496"/>
<dbReference type="STRING" id="52670.A0A2I4CVJ1"/>
<evidence type="ECO:0000256" key="10">
    <source>
        <dbReference type="ARBA" id="ARBA00023069"/>
    </source>
</evidence>
<dbReference type="InterPro" id="IPR032675">
    <property type="entry name" value="LRR_dom_sf"/>
</dbReference>
<feature type="transmembrane region" description="Helical" evidence="16">
    <location>
        <begin position="3496"/>
        <end position="3518"/>
    </location>
</feature>
<dbReference type="PROSITE" id="PS51212">
    <property type="entry name" value="WSC"/>
    <property type="match status" value="1"/>
</dbReference>
<keyword evidence="11 16" id="KW-0472">Membrane</keyword>
<dbReference type="GO" id="GO:0005261">
    <property type="term" value="F:monoatomic cation channel activity"/>
    <property type="evidence" value="ECO:0007669"/>
    <property type="project" value="TreeGrafter"/>
</dbReference>
<feature type="domain" description="PKD" evidence="19">
    <location>
        <begin position="329"/>
        <end position="384"/>
    </location>
</feature>
<dbReference type="InterPro" id="IPR002859">
    <property type="entry name" value="PKD/REJ-like"/>
</dbReference>
<evidence type="ECO:0000256" key="16">
    <source>
        <dbReference type="SAM" id="Phobius"/>
    </source>
</evidence>
<evidence type="ECO:0000256" key="12">
    <source>
        <dbReference type="ARBA" id="ARBA00023180"/>
    </source>
</evidence>
<keyword evidence="7 17" id="KW-0732">Signal</keyword>
<keyword evidence="13" id="KW-0966">Cell projection</keyword>
<dbReference type="FunFam" id="2.60.40.10:FF:002088">
    <property type="entry name" value="Polycystic kidney disease 1a"/>
    <property type="match status" value="1"/>
</dbReference>
<feature type="domain" description="PKD" evidence="19">
    <location>
        <begin position="2151"/>
        <end position="2234"/>
    </location>
</feature>
<feature type="compositionally biased region" description="Basic and acidic residues" evidence="15">
    <location>
        <begin position="4462"/>
        <end position="4490"/>
    </location>
</feature>
<feature type="transmembrane region" description="Helical" evidence="16">
    <location>
        <begin position="4189"/>
        <end position="4208"/>
    </location>
</feature>
<evidence type="ECO:0000256" key="4">
    <source>
        <dbReference type="ARBA" id="ARBA00022475"/>
    </source>
</evidence>
<dbReference type="Pfam" id="PF13855">
    <property type="entry name" value="LRR_8"/>
    <property type="match status" value="1"/>
</dbReference>
<feature type="domain" description="PKD" evidence="19">
    <location>
        <begin position="1312"/>
        <end position="1358"/>
    </location>
</feature>
<dbReference type="OrthoDB" id="6022660at2759"/>
<dbReference type="SMART" id="SM00303">
    <property type="entry name" value="GPS"/>
    <property type="match status" value="1"/>
</dbReference>
<keyword evidence="9 16" id="KW-1133">Transmembrane helix</keyword>
<dbReference type="InterPro" id="IPR014010">
    <property type="entry name" value="REJ_dom"/>
</dbReference>
<dbReference type="GO" id="GO:0006816">
    <property type="term" value="P:calcium ion transport"/>
    <property type="evidence" value="ECO:0007669"/>
    <property type="project" value="TreeGrafter"/>
</dbReference>
<dbReference type="PANTHER" id="PTHR46730">
    <property type="entry name" value="POLYCYSTIN-1"/>
    <property type="match status" value="1"/>
</dbReference>
<feature type="transmembrane region" description="Helical" evidence="16">
    <location>
        <begin position="3246"/>
        <end position="3269"/>
    </location>
</feature>
<feature type="compositionally biased region" description="Acidic residues" evidence="15">
    <location>
        <begin position="3580"/>
        <end position="3596"/>
    </location>
</feature>
<feature type="compositionally biased region" description="Low complexity" evidence="15">
    <location>
        <begin position="2867"/>
        <end position="2882"/>
    </location>
</feature>
<evidence type="ECO:0000256" key="14">
    <source>
        <dbReference type="PROSITE-ProRule" id="PRU00152"/>
    </source>
</evidence>
<dbReference type="InterPro" id="IPR042060">
    <property type="entry name" value="PLAT_polycystin1"/>
</dbReference>
<feature type="compositionally biased region" description="Pro residues" evidence="15">
    <location>
        <begin position="4352"/>
        <end position="4361"/>
    </location>
</feature>
<sequence length="4609" mass="509019">MPGGNGQTLSKQKHHGVCVPRFGLFPGLLVALCCCLEAWGSGADGPGGRSCEPCPVNCSCAPAAGPQQLCLVNCSNTGLERAPAAGDLPLSVSVLDLSKNHISSLDTSLLDRLTSLRELYLQENRINVLPRGVFCCGPLSVLDLSNNQITTIEERICDNLCNLTKIDLSGNPFECDCKLFRLVRWLQEKGVQVRRPHAMLCNHPLELRHQPLLNVSLLTCGLSYAGCLEDSSTGGGRSELVIFTFSSPGNFTRQQCNSLCFGLSHLYGGLGNSHECLCSTNNEPNFISGSQYSAACTDPNVMTDCGWTLAQDVFAVEFSISVKPLPLQSVHDQILFSAAASVTPVTLSWDFGDLSSRVNATATGTATAAHKYGLPGHYAVSLMAWAGHKEVANRTQVSVTLPSKLELHCPHLVVANKSLEVTLVNWGGVGIVVEWTITKDGVQVAKASPNCPEDGTRHESSICFEILPEELSGPDARLQCLKRGGNLTLVKSDTLRNLMANKVSQERRVWLGFSDVNSPGKLRWVNGEDILRPRSATSPGNPCHQDGQTTSFLCDAKRVYLCQYISQVRVPDAGVYMIGVPVFPSHNTLHQVLSTSLTAPQPPSRGIEMLMFPAMSFVQEGRLSSLEFITQDLSSQVHIRFQTYRPRCRYPGHHLLLPSCGGPVCSPVALCVTNDTKSSNPSSCPPLEQWCPFQRRCLPLSGPCQPSSCPNCTHGHYLPPGTRRPQYFLQNEVVFTLPAGPAAHIQIQDQLEDLLISRGDVIALQHDAGPSSLLQCRSSPQSLWRQPVLALNLSEWFWVNSTRQSADFPADLMPEPELDTETRVENREGNWLEEEFCPIRVLYVGHNKTQLQGSHLSAGLPQPGLYSLLVSSVEPSYPSSASCPLWVVPPLSMTILHPPLKNGTLYLQPNNTRLLLRVQSRHTTTASRRGSRYSVTFQPECPPEFLSVLTLAQPAQSSVSEVTVSEPSLYAVLDLSLGSEEQGGPVQVELEAHNNVTEDSLMVVVQLEVPLGGLMVQPEPTNRVLMESVVSYSASVLQGSNPTFKWTVDDKPYFTYYNTVLNVIYQHAAIYKLTVTATNHVSSITKHFNVTVDRLQPMTNLTVKGVPDVVPQGSKQTLTISALVDVSVTATFRCNFGEFGYEEFEFKPPYSSSLLCPDSPNQVLLSKNITYIYSQPGIYMAQVSVSNRYENISQNISMSVYSILTHVDIQTEPQLLLAGKSAFFEAHPLPSAYGIHYEWNFGDGTPLKYGRRVPHTFAQCDNFTVCVSVNNTISSTSACAKRFVYEEIEDLMAYSSSPTELHSSTTVWARLGSGNNITWTFSMGDGTLYTPSEPHLSHKYIKEGNYTVNVTAMNAVSSGWTTLLVHVFVFQVIKMEPSGCVQEQTVVNFQAWVSGNSSLHLYQWNFGDGSPNETHQGSPKVSHVYRTSGKYRLSLLLSSGVNKATKANFFNWVCVQPVLSNISFIPEKSHYVVGEEIQFKVRTVPEFNLSYRWDFGREEGLTHIHSSGNIGTTYEKPGHYIVTVHVFNNISADSRSTVIDVLMPVGPLFIHHNGTKYNNLTLGAPYTFMTSSLASDVTYTWDFGDGKMLTGQNVLHTYNFSGKYNITLKAANTVSQNSTVLQVTVLAPIQGLKVNATLINVPLNGLVHFEAHKDESDDDVRYSWILCDRCTSIPGTNKMFYTFRSIGTFNIIVIAENDIGTAQASIFLFVQRALEGLQILAEDIKGGGSAGLDSCCYATNRVLHLQAGLKEGTNMTFTWNIIRKLDPGSSFNASGKTVELNFSKSGPCEIFLQAANLLGQLSVNKTIFFVKPPGGVNLLISNDRVAVGVPTNLSVEVLEGSDLQYRWSVNGNYLNWSTPWLTHTFTSPGLKQVSVEVFNEVSSEVATKHIHAQEIISGLSFSTNGSNQSYVATGVGVSLQGEVLTGTDVTWMWLLEGRTQEGRRTSLIFSEPKTAVITLNATNDVSGQVVSREFFVQDKIQDLDLRASKRFAALNEKVEFTILVIGGSDVNLILSISGDATVFPPLNQTYTHFFSRVDTYMVNLTAYNQVHSKSKQIQVEVMEPVSGLSIQGLSPAIPVGVTRLFVAKTLTGKPITFLWTFDLHHHKASTWAKEVPYTPEVPGLLIIYLNALNNLHSQNITKHILVQHLLKDASLYAVPQDTFINKTITLMASIRPKPNLVECLWNFGDGTTPVLSNITTVGYKYRHPGHYLVQVNCSNLVSWVLAQVEVNIRVLECEEPEVHVTQTRLVIWRSQSTLVEASVDLKGCKRYGAQYLWQIFPRSSCSDEIVRDNSLPPASEPSLFSPGRAVRLPVEVDTRRLQLRLPKMALAAGNYSLVFSLSYKGVPLRKAACLQLSVMAAKLKPIIEGGTHRVWSRTQDLQLSAEQSYDPNMNSDSQALLHYHWDCQSTSKGPEHCSSLNFGLGSSGPVLGISSSELEAGVEYTFKLTIGKDGMTPESTTQTVLVQSGHIPMVYLECVSCKAQSIYEVSQNSYVFLRGTCTNCQGFHRGRWSAMTLNNETLVLDSSSTTTASDSMNLVLRQGVLSKNESYIFTLHVTDSSLDGEGAASITLHHNTPPEGGECHLTGPGEVGTMSGDGDGWRIQTLLDQVHFNCSGYSDLGVSETPFLYSLLITRCREDYCEDFCVYKGSRPDHSAFLPPGFSSARHRVAVSITVEDHQGAASLALNKTIEVVLPDLPPEYSSLPHWLSELTDTKLKKLLEQGDSQRVRELSLAIITVLNEYEQSRESLRVSQVERNYRVKVRSNITRALTSLDLNTVSDIQQTSAALAQCTAVSREFICEECQNSTLNKLESMLEILQTDTKQGTVTPTEIADNILNIMGDLIHQVSQSASHLNFQLAYVDAPSPASTSSSSSSSSSPPSSVENGNPLLEPSPPSLEPQSLHVAAKAYSLSSVLMLILMHARVLNEEPLVLGGPEIAATGKLADPQSLLCYHGNNSPAECQRFSIPRAFNKSLGRAAAGSSIMQLLFQVESNPFPFNYVSNYAVSTEVASMEFHTENGTHIPISELDDSMAITVTVNNGSSREAGAESSGIGGAPVAASVNVSRCDSVIIRVSAGNSNKQAGLFVLLNFTAIEADANGEEKRENLEEEPYVTAYLHSNDQPNEFNCTDRKQITLSMTRGQDHKKYSFFLSPEFYDTTLDYFINVTTPCSAETQLAGVHLEVGVFASLCQYFSETEKQWKTDGMVPLAETTFSRAVCRTRHLTAFAAGLFVPTNAISFIMPERSGAPSLIVLLVCILGLLSYVVAAAILHKLDQLDLSRAAVVPLCGQSGSFKYEVQVKTGWSRGAGTTAHVGISLYGRESRSGHRHLDSKGAFTRNALDVFQIATDTSLGSVWKIRIWHDNKGLSPAWLLQYVLVKDLQTENSYYFLVEEWLSVDNERTGGRVEIEVEATEEAVLRQLPRLLRCELQRSLCDSHMWLSLWERPPRSPFTRLQRATCCAVLLQFFLLANTLWYSIVVDKRYSPGAVSRISSLNGETVAAGMVTCLIVYPLYLFVFTIFRMSRSKSVTVQQVPQQVDQESVEIDDFLDNSTGRSSFLSFNEETNSEETNVDLPSPSINSEDSLDTEEEDESESDDRDWPELLSDEFVVGGTGHGTGMPKLKRRQGSRHLGVELTLCPREGEEEGDTDQCGKHFTSSDEDLIKHILTDGQNFFPQADESEMVDLSSIFGDKTEVILLQKLNEPHPLESVRRDPPKTAFTSNTVVADVCRPRRFPPWCGQAALWGSWVGVGLACCLSIWAGRGFSDTVAMMWLISCSASFCCSCLLLEPIKVMCEALYFAVCVRRLRPEAQDMLVEGSRVEQVVQRVTRVRPPQGFALSRARQQARKVHMLHSMLKNFLVYTFFLLVVLLLNYSDSNKDTHSLRLRTQLQQTLLTPEYQTVSSRDDVLVWLNGSLLPRLYDDSVLLRETGNTLLGTLRIRQNRHTQGSFQPGPDLVLSLTKETENVSVFDSADWVWRLGHLRENHSEDLVHELNRSLKEASSFLHQLQQLHWLDHRTRAVLVEFSLYNINTNLLAVVSFLFEFPVSERAQCSFELNVLTLWPITGLDLQLLLTLVLLSLVVYFLVRGVLGFLRGGFRYLLTAWRLMGICKLCLAASVCGLHLSRSVMAKQQWNLFLKNPRDSFTDFQPLAKQSQLYTAMSALLLFILLLKASHQLRFLREGAVFGRALRRSVWELLGVGLALLLLLLLYAHTGHLLFHSVLDGYSSVTSACGSLLGTGGRGLFSWHPAVTMTGPFSTAFLLVFHTSFAVFRMVFTWLLISVLLRNYRRARAELYRPAVDLQDYEMVELFVRRLKMWMGLSRTKEFRHKVRFEGMELPPSRSSSTSDCRSLCLPPLDGPDSPPTPVSVDGSSEVSWRPASSSPCSLTEAPGISVGLGLGMGLGPVVVGGAGWRERAETEASVRRLLPTLDALLQQLDRVNMATEDVYHFESKLERVQRRRRHKGREKGDGGQEGRNEARLKGMGEDKDWKERTVGKAKQSGSRKGRKLDKNELLKGCGSSPAHLRHTPVATPVPFLTSKPAPDPSPTPQSSPKPSAGAPLPAPSAKTPTLSRDWDRETLPSTSLFNHPAHTTTIPTRKRKRKPPPLKNKVHPT</sequence>
<evidence type="ECO:0000256" key="15">
    <source>
        <dbReference type="SAM" id="MobiDB-lite"/>
    </source>
</evidence>
<dbReference type="InterPro" id="IPR001024">
    <property type="entry name" value="PLAT/LH2_dom"/>
</dbReference>
<feature type="domain" description="PLAT" evidence="20">
    <location>
        <begin position="3292"/>
        <end position="3407"/>
    </location>
</feature>
<evidence type="ECO:0000256" key="11">
    <source>
        <dbReference type="ARBA" id="ARBA00023136"/>
    </source>
</evidence>
<dbReference type="Proteomes" id="UP000192220">
    <property type="component" value="Unplaced"/>
</dbReference>
<feature type="domain" description="REJ" evidence="21">
    <location>
        <begin position="2237"/>
        <end position="2993"/>
    </location>
</feature>
<evidence type="ECO:0000259" key="22">
    <source>
        <dbReference type="PROSITE" id="PS51212"/>
    </source>
</evidence>
<comment type="similarity">
    <text evidence="3">Belongs to the polycystin family.</text>
</comment>
<dbReference type="InterPro" id="IPR035986">
    <property type="entry name" value="PKD_dom_sf"/>
</dbReference>
<dbReference type="InterPro" id="IPR000434">
    <property type="entry name" value="PC1"/>
</dbReference>
<keyword evidence="10" id="KW-0969">Cilium</keyword>
<feature type="transmembrane region" description="Helical" evidence="16">
    <location>
        <begin position="3738"/>
        <end position="3758"/>
    </location>
</feature>
<dbReference type="InterPro" id="IPR001611">
    <property type="entry name" value="Leu-rich_rpt"/>
</dbReference>
<dbReference type="PROSITE" id="PS50041">
    <property type="entry name" value="C_TYPE_LECTIN_2"/>
    <property type="match status" value="1"/>
</dbReference>
<dbReference type="SMART" id="SM00089">
    <property type="entry name" value="PKD"/>
    <property type="match status" value="13"/>
</dbReference>
<dbReference type="Pfam" id="PF00801">
    <property type="entry name" value="PKD"/>
    <property type="match status" value="10"/>
</dbReference>
<evidence type="ECO:0000256" key="6">
    <source>
        <dbReference type="ARBA" id="ARBA00022692"/>
    </source>
</evidence>
<dbReference type="InterPro" id="IPR003591">
    <property type="entry name" value="Leu-rich_rpt_typical-subtyp"/>
</dbReference>
<dbReference type="CTD" id="100149562"/>
<evidence type="ECO:0000259" key="18">
    <source>
        <dbReference type="PROSITE" id="PS50041"/>
    </source>
</evidence>
<dbReference type="SMART" id="SM00369">
    <property type="entry name" value="LRR_TYP"/>
    <property type="match status" value="3"/>
</dbReference>
<feature type="transmembrane region" description="Helical" evidence="16">
    <location>
        <begin position="4150"/>
        <end position="4168"/>
    </location>
</feature>
<feature type="compositionally biased region" description="Basic residues" evidence="15">
    <location>
        <begin position="4592"/>
        <end position="4609"/>
    </location>
</feature>
<dbReference type="Pfam" id="PF02010">
    <property type="entry name" value="REJ"/>
    <property type="match status" value="1"/>
</dbReference>
<keyword evidence="5" id="KW-0433">Leucine-rich repeat</keyword>
<feature type="compositionally biased region" description="Polar residues" evidence="15">
    <location>
        <begin position="4365"/>
        <end position="4380"/>
    </location>
</feature>
<dbReference type="NCBIfam" id="TIGR00864">
    <property type="entry name" value="PCC"/>
    <property type="match status" value="1"/>
</dbReference>
<evidence type="ECO:0000256" key="13">
    <source>
        <dbReference type="ARBA" id="ARBA00023273"/>
    </source>
</evidence>
<dbReference type="CDD" id="cd00146">
    <property type="entry name" value="PKD"/>
    <property type="match status" value="9"/>
</dbReference>
<feature type="transmembrane region" description="Helical" evidence="16">
    <location>
        <begin position="4098"/>
        <end position="4119"/>
    </location>
</feature>
<dbReference type="InterPro" id="IPR046791">
    <property type="entry name" value="Polycystin_dom"/>
</dbReference>
<evidence type="ECO:0000256" key="7">
    <source>
        <dbReference type="ARBA" id="ARBA00022729"/>
    </source>
</evidence>
<keyword evidence="6 16" id="KW-0812">Transmembrane</keyword>
<keyword evidence="8" id="KW-0677">Repeat</keyword>
<dbReference type="CDD" id="cd01752">
    <property type="entry name" value="PLAT_polycystin"/>
    <property type="match status" value="1"/>
</dbReference>
<protein>
    <submittedName>
        <fullName evidence="24">Polycystin-1</fullName>
    </submittedName>
</protein>
<gene>
    <name evidence="24" type="primary">pkd1a</name>
</gene>
<dbReference type="InterPro" id="IPR022409">
    <property type="entry name" value="PKD/Chitinase_dom"/>
</dbReference>
<dbReference type="SMART" id="SM00321">
    <property type="entry name" value="WSC"/>
    <property type="match status" value="1"/>
</dbReference>
<evidence type="ECO:0000259" key="21">
    <source>
        <dbReference type="PROSITE" id="PS51111"/>
    </source>
</evidence>
<dbReference type="PRINTS" id="PR00500">
    <property type="entry name" value="POLYCYSTIN1"/>
</dbReference>
<comment type="subcellular location">
    <subcellularLocation>
        <location evidence="2">Cell membrane</location>
        <topology evidence="2">Multi-pass membrane protein</topology>
    </subcellularLocation>
    <subcellularLocation>
        <location evidence="1">Cell projection</location>
        <location evidence="1">Cilium</location>
    </subcellularLocation>
</comment>
<dbReference type="SUPFAM" id="SSF49723">
    <property type="entry name" value="Lipase/lipooxygenase domain (PLAT/LH2 domain)"/>
    <property type="match status" value="1"/>
</dbReference>
<keyword evidence="4" id="KW-1003">Cell membrane</keyword>
<feature type="domain" description="PKD" evidence="19">
    <location>
        <begin position="1840"/>
        <end position="1899"/>
    </location>
</feature>
<feature type="transmembrane region" description="Helical" evidence="16">
    <location>
        <begin position="4065"/>
        <end position="4086"/>
    </location>
</feature>
<dbReference type="Pfam" id="PF20519">
    <property type="entry name" value="Polycystin_dom"/>
    <property type="match status" value="1"/>
</dbReference>
<dbReference type="InterPro" id="IPR036392">
    <property type="entry name" value="PLAT/LH2_dom_sf"/>
</dbReference>
<dbReference type="PROSITE" id="PS50095">
    <property type="entry name" value="PLAT"/>
    <property type="match status" value="1"/>
</dbReference>
<dbReference type="RefSeq" id="XP_013884013.1">
    <property type="nucleotide sequence ID" value="XM_014028559.1"/>
</dbReference>
<feature type="compositionally biased region" description="Low complexity" evidence="15">
    <location>
        <begin position="4336"/>
        <end position="4351"/>
    </location>
</feature>
<feature type="transmembrane region" description="Helical" evidence="16">
    <location>
        <begin position="4255"/>
        <end position="4280"/>
    </location>
</feature>
<dbReference type="PROSITE" id="PS51111">
    <property type="entry name" value="REJ"/>
    <property type="match status" value="1"/>
</dbReference>
<dbReference type="InterPro" id="IPR001304">
    <property type="entry name" value="C-type_lectin-like"/>
</dbReference>
<dbReference type="CDD" id="cd00037">
    <property type="entry name" value="CLECT"/>
    <property type="match status" value="1"/>
</dbReference>
<evidence type="ECO:0000259" key="19">
    <source>
        <dbReference type="PROSITE" id="PS50093"/>
    </source>
</evidence>
<dbReference type="InterPro" id="IPR016186">
    <property type="entry name" value="C-type_lectin-like/link_sf"/>
</dbReference>
<dbReference type="InterPro" id="IPR000601">
    <property type="entry name" value="PKD_dom"/>
</dbReference>
<feature type="chain" id="PRO_5014174195" evidence="17">
    <location>
        <begin position="41"/>
        <end position="4609"/>
    </location>
</feature>
<reference evidence="24" key="1">
    <citation type="submission" date="2025-08" db="UniProtKB">
        <authorList>
            <consortium name="RefSeq"/>
        </authorList>
    </citation>
    <scope>IDENTIFICATION</scope>
</reference>
<dbReference type="GO" id="GO:0005929">
    <property type="term" value="C:cilium"/>
    <property type="evidence" value="ECO:0007669"/>
    <property type="project" value="UniProtKB-SubCell"/>
</dbReference>
<comment type="caution">
    <text evidence="14">Lacks conserved residue(s) required for the propagation of feature annotation.</text>
</comment>
<dbReference type="InterPro" id="IPR013122">
    <property type="entry name" value="PKD1_2_channel"/>
</dbReference>
<dbReference type="GO" id="GO:0005886">
    <property type="term" value="C:plasma membrane"/>
    <property type="evidence" value="ECO:0007669"/>
    <property type="project" value="UniProtKB-SubCell"/>
</dbReference>
<dbReference type="PANTHER" id="PTHR46730:SF3">
    <property type="entry name" value="POLYCYSTIN-1"/>
    <property type="match status" value="1"/>
</dbReference>
<dbReference type="FunFam" id="2.60.60.20:FF:000012">
    <property type="entry name" value="polycystin-1 isoform X2"/>
    <property type="match status" value="1"/>
</dbReference>
<feature type="region of interest" description="Disordered" evidence="15">
    <location>
        <begin position="4450"/>
        <end position="4609"/>
    </location>
</feature>
<feature type="signal peptide" evidence="17">
    <location>
        <begin position="1"/>
        <end position="40"/>
    </location>
</feature>
<evidence type="ECO:0000256" key="5">
    <source>
        <dbReference type="ARBA" id="ARBA00022614"/>
    </source>
</evidence>
<dbReference type="InParanoid" id="A0A2I4CVJ1"/>
<dbReference type="InterPro" id="IPR000483">
    <property type="entry name" value="Cys-rich_flank_reg_C"/>
</dbReference>
<evidence type="ECO:0000313" key="24">
    <source>
        <dbReference type="RefSeq" id="XP_013884013.1"/>
    </source>
</evidence>
<dbReference type="SUPFAM" id="SSF49299">
    <property type="entry name" value="PKD domain"/>
    <property type="match status" value="10"/>
</dbReference>
<feature type="transmembrane region" description="Helical" evidence="16">
    <location>
        <begin position="3851"/>
        <end position="3870"/>
    </location>
</feature>
<feature type="transmembrane region" description="Helical" evidence="16">
    <location>
        <begin position="3455"/>
        <end position="3476"/>
    </location>
</feature>
<dbReference type="SUPFAM" id="SSF56436">
    <property type="entry name" value="C-type lectin-like"/>
    <property type="match status" value="1"/>
</dbReference>
<dbReference type="PROSITE" id="PS50093">
    <property type="entry name" value="PKD"/>
    <property type="match status" value="8"/>
</dbReference>
<keyword evidence="12" id="KW-0325">Glycoprotein</keyword>
<dbReference type="PROSITE" id="PS51450">
    <property type="entry name" value="LRR"/>
    <property type="match status" value="2"/>
</dbReference>
<dbReference type="InterPro" id="IPR002889">
    <property type="entry name" value="WSC_carb-bd"/>
</dbReference>
<evidence type="ECO:0000256" key="3">
    <source>
        <dbReference type="ARBA" id="ARBA00007200"/>
    </source>
</evidence>
<feature type="compositionally biased region" description="Pro residues" evidence="15">
    <location>
        <begin position="4537"/>
        <end position="4547"/>
    </location>
</feature>
<evidence type="ECO:0000313" key="23">
    <source>
        <dbReference type="Proteomes" id="UP000192220"/>
    </source>
</evidence>
<evidence type="ECO:0000256" key="1">
    <source>
        <dbReference type="ARBA" id="ARBA00004138"/>
    </source>
</evidence>
<dbReference type="InterPro" id="IPR000203">
    <property type="entry name" value="GPS"/>
</dbReference>
<dbReference type="Gene3D" id="2.60.40.10">
    <property type="entry name" value="Immunoglobulins"/>
    <property type="match status" value="7"/>
</dbReference>
<evidence type="ECO:0000256" key="17">
    <source>
        <dbReference type="SAM" id="SignalP"/>
    </source>
</evidence>
<keyword evidence="23" id="KW-1185">Reference proteome</keyword>
<dbReference type="Pfam" id="PF01477">
    <property type="entry name" value="PLAT"/>
    <property type="match status" value="1"/>
</dbReference>
<feature type="domain" description="PKD" evidence="19">
    <location>
        <begin position="1567"/>
        <end position="1632"/>
    </location>
</feature>